<dbReference type="Gene3D" id="3.40.50.280">
    <property type="entry name" value="Cobalamin-binding domain"/>
    <property type="match status" value="1"/>
</dbReference>
<keyword evidence="3" id="KW-0846">Cobalamin</keyword>
<evidence type="ECO:0000256" key="1">
    <source>
        <dbReference type="ARBA" id="ARBA00001922"/>
    </source>
</evidence>
<evidence type="ECO:0000313" key="8">
    <source>
        <dbReference type="Proteomes" id="UP000031982"/>
    </source>
</evidence>
<comment type="caution">
    <text evidence="7">The sequence shown here is derived from an EMBL/GenBank/DDBJ whole genome shotgun (WGS) entry which is preliminary data.</text>
</comment>
<organism evidence="7 8">
    <name type="scientific">Bacillus badius</name>
    <dbReference type="NCBI Taxonomy" id="1455"/>
    <lineage>
        <taxon>Bacteria</taxon>
        <taxon>Bacillati</taxon>
        <taxon>Bacillota</taxon>
        <taxon>Bacilli</taxon>
        <taxon>Bacillales</taxon>
        <taxon>Bacillaceae</taxon>
        <taxon>Pseudobacillus</taxon>
    </lineage>
</organism>
<evidence type="ECO:0000256" key="4">
    <source>
        <dbReference type="ARBA" id="ARBA00023235"/>
    </source>
</evidence>
<feature type="domain" description="Methylmalonyl-CoA mutase alpha/beta chain catalytic" evidence="6">
    <location>
        <begin position="39"/>
        <end position="114"/>
    </location>
</feature>
<dbReference type="InterPro" id="IPR036724">
    <property type="entry name" value="Cobalamin-bd_sf"/>
</dbReference>
<dbReference type="EMBL" id="JXLP01000002">
    <property type="protein sequence ID" value="KIL79784.1"/>
    <property type="molecule type" value="Genomic_DNA"/>
</dbReference>
<dbReference type="InterPro" id="IPR016176">
    <property type="entry name" value="Cbl-dep_enz_cat"/>
</dbReference>
<protein>
    <submittedName>
        <fullName evidence="7">Methylmalonyl-CoA mutase</fullName>
    </submittedName>
</protein>
<comment type="similarity">
    <text evidence="2">Belongs to the methylmalonyl-CoA mutase family.</text>
</comment>
<dbReference type="PANTHER" id="PTHR48101">
    <property type="entry name" value="METHYLMALONYL-COA MUTASE, MITOCHONDRIAL-RELATED"/>
    <property type="match status" value="1"/>
</dbReference>
<reference evidence="7 8" key="1">
    <citation type="submission" date="2015-01" db="EMBL/GenBank/DDBJ databases">
        <title>Genome Assembly of Bacillus badius MTCC 1458.</title>
        <authorList>
            <person name="Verma A."/>
            <person name="Khatri I."/>
            <person name="Mual P."/>
            <person name="Subramanian S."/>
            <person name="Krishnamurthi S."/>
        </authorList>
    </citation>
    <scope>NUCLEOTIDE SEQUENCE [LARGE SCALE GENOMIC DNA]</scope>
    <source>
        <strain evidence="7 8">MTCC 1458</strain>
    </source>
</reference>
<dbReference type="RefSeq" id="WP_041113299.1">
    <property type="nucleotide sequence ID" value="NZ_JARTHD010000004.1"/>
</dbReference>
<keyword evidence="5" id="KW-0170">Cobalt</keyword>
<dbReference type="Gene3D" id="3.20.20.240">
    <property type="entry name" value="Methylmalonyl-CoA mutase"/>
    <property type="match status" value="1"/>
</dbReference>
<dbReference type="PANTHER" id="PTHR48101:SF1">
    <property type="entry name" value="METHYLMALONYL-COA MUTASE, LARGE SUBUNIT"/>
    <property type="match status" value="1"/>
</dbReference>
<dbReference type="InterPro" id="IPR006099">
    <property type="entry name" value="MeMalonylCoA_mutase_a/b_cat"/>
</dbReference>
<comment type="cofactor">
    <cofactor evidence="1">
        <name>adenosylcob(III)alamin</name>
        <dbReference type="ChEBI" id="CHEBI:18408"/>
    </cofactor>
</comment>
<keyword evidence="8" id="KW-1185">Reference proteome</keyword>
<gene>
    <name evidence="7" type="ORF">SD77_2238</name>
</gene>
<evidence type="ECO:0000259" key="6">
    <source>
        <dbReference type="Pfam" id="PF01642"/>
    </source>
</evidence>
<sequence>MDIQEMKAQRFPKVTEQDWEKAAEASLKGKPLAALYTGTYEEITLKPLYGPADRSPNVEQYPGLSLYTRGFYSGGYMEVPWKNANVIRAENGADLKGKLTAALHAGQDAIAFEAEEAAALSFAEFSSLPLEEHPLYIDAKDHFLAIASFLLKQKPDKLTGAVGTDLISFYAKQGLVLTEQTLALQAETMTELKKAFPELKTIRIDTVPYHEAGANAFQEISLALAEAVFYIEWLKEEGWSPEEIAERICVHFAMGSQFFMETAKLRAFRQCWATLCEAYGITGSAVKVSIGAETSSFTLSKLDSHVNILRTGSEAFSAVLGGVEYLQVRPFDELSGMPSSLGQRVAKNIPLILKSEAHLGKVTDPAGGSYYLESLTAELSRLAWEHFTALEEAGGVMSCLRSGKIQKELAALLEKRSSDLAVRKKSMVGTNIYADLTEQKLIEKPAFSLLPAENEADVLQDRISKISETATIAELHVKKSGDGIIPVKSQRLAEPFERLREKAERIGAKAGIICLGTLKEFKQRADFVTGMLAAGGLAVQWSEGCKTVEEAVEFVKESGLSYYCICGRDESYNQFGPQLVSTIKQSHPSVRLDLAGRLPEEEKTQWQQAGLDGWIYSGQNLIEKAIELLDHLEGVSAHE</sequence>
<evidence type="ECO:0000256" key="5">
    <source>
        <dbReference type="ARBA" id="ARBA00023285"/>
    </source>
</evidence>
<evidence type="ECO:0000256" key="2">
    <source>
        <dbReference type="ARBA" id="ARBA00008465"/>
    </source>
</evidence>
<accession>A0ABR5AYH6</accession>
<evidence type="ECO:0000256" key="3">
    <source>
        <dbReference type="ARBA" id="ARBA00022628"/>
    </source>
</evidence>
<dbReference type="Pfam" id="PF01642">
    <property type="entry name" value="MM_CoA_mutase"/>
    <property type="match status" value="2"/>
</dbReference>
<evidence type="ECO:0000313" key="7">
    <source>
        <dbReference type="EMBL" id="KIL79784.1"/>
    </source>
</evidence>
<feature type="domain" description="Methylmalonyl-CoA mutase alpha/beta chain catalytic" evidence="6">
    <location>
        <begin position="126"/>
        <end position="445"/>
    </location>
</feature>
<name>A0ABR5AYH6_BACBA</name>
<dbReference type="Proteomes" id="UP000031982">
    <property type="component" value="Unassembled WGS sequence"/>
</dbReference>
<proteinExistence type="inferred from homology"/>
<keyword evidence="4" id="KW-0413">Isomerase</keyword>
<dbReference type="SUPFAM" id="SSF51703">
    <property type="entry name" value="Cobalamin (vitamin B12)-dependent enzymes"/>
    <property type="match status" value="1"/>
</dbReference>
<dbReference type="SUPFAM" id="SSF52242">
    <property type="entry name" value="Cobalamin (vitamin B12)-binding domain"/>
    <property type="match status" value="1"/>
</dbReference>